<organism evidence="1">
    <name type="scientific">termite gut metagenome</name>
    <dbReference type="NCBI Taxonomy" id="433724"/>
    <lineage>
        <taxon>unclassified sequences</taxon>
        <taxon>metagenomes</taxon>
        <taxon>organismal metagenomes</taxon>
    </lineage>
</organism>
<evidence type="ECO:0000313" key="1">
    <source>
        <dbReference type="EMBL" id="KAA6313278.1"/>
    </source>
</evidence>
<gene>
    <name evidence="1" type="ORF">EZS27_035926</name>
</gene>
<comment type="caution">
    <text evidence="1">The sequence shown here is derived from an EMBL/GenBank/DDBJ whole genome shotgun (WGS) entry which is preliminary data.</text>
</comment>
<reference evidence="1" key="1">
    <citation type="submission" date="2019-03" db="EMBL/GenBank/DDBJ databases">
        <title>Single cell metagenomics reveals metabolic interactions within the superorganism composed of flagellate Streblomastix strix and complex community of Bacteroidetes bacteria on its surface.</title>
        <authorList>
            <person name="Treitli S.C."/>
            <person name="Kolisko M."/>
            <person name="Husnik F."/>
            <person name="Keeling P."/>
            <person name="Hampl V."/>
        </authorList>
    </citation>
    <scope>NUCLEOTIDE SEQUENCE</scope>
    <source>
        <strain evidence="1">STM</strain>
    </source>
</reference>
<proteinExistence type="predicted"/>
<name>A0A5J4PXA1_9ZZZZ</name>
<sequence>RFELVDTMPIHLAMEFVKENTLKYRDALLVRIEDARQRTWFQSSMKSREEERKMLQGVGSVKRDCAIWEAFLTDIHANFELVHPKNSKTKLKAEAFKKLTKWEKRTNEHARDAAMLVFGY</sequence>
<accession>A0A5J4PXA1</accession>
<feature type="non-terminal residue" evidence="1">
    <location>
        <position position="1"/>
    </location>
</feature>
<dbReference type="AlphaFoldDB" id="A0A5J4PXA1"/>
<protein>
    <submittedName>
        <fullName evidence="1">Uncharacterized protein</fullName>
    </submittedName>
</protein>
<dbReference type="EMBL" id="SNRY01006130">
    <property type="protein sequence ID" value="KAA6313278.1"/>
    <property type="molecule type" value="Genomic_DNA"/>
</dbReference>